<reference evidence="3" key="1">
    <citation type="submission" date="2016-06" db="UniProtKB">
        <authorList>
            <consortium name="WormBaseParasite"/>
        </authorList>
    </citation>
    <scope>IDENTIFICATION</scope>
</reference>
<proteinExistence type="predicted"/>
<dbReference type="EMBL" id="UYSU01041744">
    <property type="protein sequence ID" value="VDM03329.1"/>
    <property type="molecule type" value="Genomic_DNA"/>
</dbReference>
<evidence type="ECO:0000313" key="1">
    <source>
        <dbReference type="EMBL" id="VDM03329.1"/>
    </source>
</evidence>
<organism evidence="3">
    <name type="scientific">Schistocephalus solidus</name>
    <name type="common">Tapeworm</name>
    <dbReference type="NCBI Taxonomy" id="70667"/>
    <lineage>
        <taxon>Eukaryota</taxon>
        <taxon>Metazoa</taxon>
        <taxon>Spiralia</taxon>
        <taxon>Lophotrochozoa</taxon>
        <taxon>Platyhelminthes</taxon>
        <taxon>Cestoda</taxon>
        <taxon>Eucestoda</taxon>
        <taxon>Diphyllobothriidea</taxon>
        <taxon>Diphyllobothriidae</taxon>
        <taxon>Schistocephalus</taxon>
    </lineage>
</organism>
<evidence type="ECO:0000313" key="2">
    <source>
        <dbReference type="Proteomes" id="UP000275846"/>
    </source>
</evidence>
<evidence type="ECO:0000313" key="3">
    <source>
        <dbReference type="WBParaSite" id="SSLN_0001759001-mRNA-1"/>
    </source>
</evidence>
<name>A0A183TKE5_SCHSO</name>
<protein>
    <submittedName>
        <fullName evidence="3">SnoaL-like domain-containing protein</fullName>
    </submittedName>
</protein>
<dbReference type="OrthoDB" id="6304780at2759"/>
<reference evidence="1 2" key="2">
    <citation type="submission" date="2018-11" db="EMBL/GenBank/DDBJ databases">
        <authorList>
            <consortium name="Pathogen Informatics"/>
        </authorList>
    </citation>
    <scope>NUCLEOTIDE SEQUENCE [LARGE SCALE GENOMIC DNA]</scope>
    <source>
        <strain evidence="1 2">NST_G2</strain>
    </source>
</reference>
<accession>A0A183TKE5</accession>
<dbReference type="WBParaSite" id="SSLN_0001759001-mRNA-1">
    <property type="protein sequence ID" value="SSLN_0001759001-mRNA-1"/>
    <property type="gene ID" value="SSLN_0001759001"/>
</dbReference>
<gene>
    <name evidence="1" type="ORF">SSLN_LOCUS16943</name>
</gene>
<sequence>MGHAFNFDATEIVGRGDDHTSRHIKEAWTYTDGSVNRHSNLPAPYLMLRPFLSGDCHGMEHPKPPTLFVTN</sequence>
<dbReference type="Proteomes" id="UP000275846">
    <property type="component" value="Unassembled WGS sequence"/>
</dbReference>
<dbReference type="AlphaFoldDB" id="A0A183TKE5"/>
<keyword evidence="2" id="KW-1185">Reference proteome</keyword>